<dbReference type="Gene3D" id="3.40.50.1000">
    <property type="entry name" value="HAD superfamily/HAD-like"/>
    <property type="match status" value="1"/>
</dbReference>
<keyword evidence="4" id="KW-1185">Reference proteome</keyword>
<proteinExistence type="inferred from homology"/>
<dbReference type="InterPro" id="IPR036412">
    <property type="entry name" value="HAD-like_sf"/>
</dbReference>
<dbReference type="SFLD" id="SFLDS00003">
    <property type="entry name" value="Haloacid_Dehalogenase"/>
    <property type="match status" value="1"/>
</dbReference>
<dbReference type="SUPFAM" id="SSF56784">
    <property type="entry name" value="HAD-like"/>
    <property type="match status" value="1"/>
</dbReference>
<comment type="caution">
    <text evidence="3">The sequence shown here is derived from an EMBL/GenBank/DDBJ whole genome shotgun (WGS) entry which is preliminary data.</text>
</comment>
<evidence type="ECO:0000313" key="4">
    <source>
        <dbReference type="Proteomes" id="UP000287872"/>
    </source>
</evidence>
<dbReference type="InterPro" id="IPR023214">
    <property type="entry name" value="HAD_sf"/>
</dbReference>
<accession>A0A401UTP1</accession>
<dbReference type="Gene3D" id="1.10.40.40">
    <property type="entry name" value="Deoxyribonucleotidase, domain 2"/>
    <property type="match status" value="1"/>
</dbReference>
<feature type="active site" description="Nucleophile" evidence="2">
    <location>
        <position position="11"/>
    </location>
</feature>
<evidence type="ECO:0000256" key="1">
    <source>
        <dbReference type="ARBA" id="ARBA00009589"/>
    </source>
</evidence>
<dbReference type="SFLD" id="SFLDG01146">
    <property type="entry name" value="C1.2.2"/>
    <property type="match status" value="1"/>
</dbReference>
<dbReference type="Proteomes" id="UP000287872">
    <property type="component" value="Unassembled WGS sequence"/>
</dbReference>
<dbReference type="SFLD" id="SFLDG01126">
    <property type="entry name" value="C1.2:_Nucleotidase_Like"/>
    <property type="match status" value="1"/>
</dbReference>
<dbReference type="EMBL" id="BHYK01000045">
    <property type="protein sequence ID" value="GCD12881.1"/>
    <property type="molecule type" value="Genomic_DNA"/>
</dbReference>
<name>A0A401UTP1_9CLOT</name>
<protein>
    <submittedName>
        <fullName evidence="3">5'(3')-deoxyribonucleotidase</fullName>
    </submittedName>
</protein>
<gene>
    <name evidence="3" type="primary">yorS</name>
    <name evidence="3" type="ORF">Ctaglu_45040</name>
</gene>
<dbReference type="OrthoDB" id="278110at2"/>
<dbReference type="PANTHER" id="PTHR16504">
    <property type="entry name" value="5'(3')-DEOXYRIBONUCLEOTIDASE"/>
    <property type="match status" value="1"/>
</dbReference>
<dbReference type="GO" id="GO:0009223">
    <property type="term" value="P:pyrimidine deoxyribonucleotide catabolic process"/>
    <property type="evidence" value="ECO:0007669"/>
    <property type="project" value="TreeGrafter"/>
</dbReference>
<evidence type="ECO:0000256" key="2">
    <source>
        <dbReference type="PIRSR" id="PIRSR610708-1"/>
    </source>
</evidence>
<dbReference type="GO" id="GO:0008253">
    <property type="term" value="F:5'-nucleotidase activity"/>
    <property type="evidence" value="ECO:0007669"/>
    <property type="project" value="InterPro"/>
</dbReference>
<reference evidence="3 4" key="1">
    <citation type="submission" date="2018-11" db="EMBL/GenBank/DDBJ databases">
        <title>Genome sequencing and assembly of Clostridium tagluense strain A121.</title>
        <authorList>
            <person name="Murakami T."/>
            <person name="Segawa T."/>
            <person name="Shcherbakova V.A."/>
            <person name="Mori H."/>
            <person name="Yoshimura Y."/>
        </authorList>
    </citation>
    <scope>NUCLEOTIDE SEQUENCE [LARGE SCALE GENOMIC DNA]</scope>
    <source>
        <strain evidence="3 4">A121</strain>
    </source>
</reference>
<dbReference type="PANTHER" id="PTHR16504:SF4">
    <property type="entry name" value="5'(3')-DEOXYRIBONUCLEOTIDASE"/>
    <property type="match status" value="1"/>
</dbReference>
<dbReference type="RefSeq" id="WP_125005930.1">
    <property type="nucleotide sequence ID" value="NZ_BHYK01000045.1"/>
</dbReference>
<evidence type="ECO:0000313" key="3">
    <source>
        <dbReference type="EMBL" id="GCD12881.1"/>
    </source>
</evidence>
<dbReference type="Pfam" id="PF06941">
    <property type="entry name" value="NT5C"/>
    <property type="match status" value="1"/>
</dbReference>
<dbReference type="AlphaFoldDB" id="A0A401UTP1"/>
<dbReference type="InterPro" id="IPR010708">
    <property type="entry name" value="5'(3')-deoxyribonucleotidase"/>
</dbReference>
<feature type="active site" description="Proton donor" evidence="2">
    <location>
        <position position="13"/>
    </location>
</feature>
<organism evidence="3 4">
    <name type="scientific">Clostridium tagluense</name>
    <dbReference type="NCBI Taxonomy" id="360422"/>
    <lineage>
        <taxon>Bacteria</taxon>
        <taxon>Bacillati</taxon>
        <taxon>Bacillota</taxon>
        <taxon>Clostridia</taxon>
        <taxon>Eubacteriales</taxon>
        <taxon>Clostridiaceae</taxon>
        <taxon>Clostridium</taxon>
    </lineage>
</organism>
<comment type="similarity">
    <text evidence="1">Belongs to the 5'(3')-deoxyribonucleotidase family.</text>
</comment>
<sequence length="200" mass="23860">MKINKYKIGVDQDWVLAKLTKKWIQYYNTIFNDNLRIDDITDWNLAKSIKSEAILYMNNILKLEDFYRNLGVVSNSQRVLKKLQEQGHEIFIVTDPFSKMSYTSKYDWLVEYFPFIDTKNFIFTGNKRAIKLDFLIDDGIHNCEGFQGISLLYDSPYNRKCDKFYRVKDWNDIEYVFENRINSIIDAHANRERGLTECIN</sequence>